<name>L5KQ45_PTEAL</name>
<reference evidence="7" key="1">
    <citation type="journal article" date="2013" name="Science">
        <title>Comparative analysis of bat genomes provides insight into the evolution of flight and immunity.</title>
        <authorList>
            <person name="Zhang G."/>
            <person name="Cowled C."/>
            <person name="Shi Z."/>
            <person name="Huang Z."/>
            <person name="Bishop-Lilly K.A."/>
            <person name="Fang X."/>
            <person name="Wynne J.W."/>
            <person name="Xiong Z."/>
            <person name="Baker M.L."/>
            <person name="Zhao W."/>
            <person name="Tachedjian M."/>
            <person name="Zhu Y."/>
            <person name="Zhou P."/>
            <person name="Jiang X."/>
            <person name="Ng J."/>
            <person name="Yang L."/>
            <person name="Wu L."/>
            <person name="Xiao J."/>
            <person name="Feng Y."/>
            <person name="Chen Y."/>
            <person name="Sun X."/>
            <person name="Zhang Y."/>
            <person name="Marsh G.A."/>
            <person name="Crameri G."/>
            <person name="Broder C.C."/>
            <person name="Frey K.G."/>
            <person name="Wang L.F."/>
            <person name="Wang J."/>
        </authorList>
    </citation>
    <scope>NUCLEOTIDE SEQUENCE [LARGE SCALE GENOMIC DNA]</scope>
</reference>
<keyword evidence="3 5" id="KW-1133">Transmembrane helix</keyword>
<feature type="transmembrane region" description="Helical" evidence="5">
    <location>
        <begin position="87"/>
        <end position="109"/>
    </location>
</feature>
<dbReference type="EMBL" id="KB030625">
    <property type="protein sequence ID" value="ELK13422.1"/>
    <property type="molecule type" value="Genomic_DNA"/>
</dbReference>
<dbReference type="InterPro" id="IPR036259">
    <property type="entry name" value="MFS_trans_sf"/>
</dbReference>
<proteinExistence type="predicted"/>
<organism evidence="6 7">
    <name type="scientific">Pteropus alecto</name>
    <name type="common">Black flying fox</name>
    <dbReference type="NCBI Taxonomy" id="9402"/>
    <lineage>
        <taxon>Eukaryota</taxon>
        <taxon>Metazoa</taxon>
        <taxon>Chordata</taxon>
        <taxon>Craniata</taxon>
        <taxon>Vertebrata</taxon>
        <taxon>Euteleostomi</taxon>
        <taxon>Mammalia</taxon>
        <taxon>Eutheria</taxon>
        <taxon>Laurasiatheria</taxon>
        <taxon>Chiroptera</taxon>
        <taxon>Yinpterochiroptera</taxon>
        <taxon>Pteropodoidea</taxon>
        <taxon>Pteropodidae</taxon>
        <taxon>Pteropodinae</taxon>
        <taxon>Pteropus</taxon>
    </lineage>
</organism>
<dbReference type="GO" id="GO:0016020">
    <property type="term" value="C:membrane"/>
    <property type="evidence" value="ECO:0007669"/>
    <property type="project" value="UniProtKB-SubCell"/>
</dbReference>
<evidence type="ECO:0000256" key="2">
    <source>
        <dbReference type="ARBA" id="ARBA00022692"/>
    </source>
</evidence>
<evidence type="ECO:0000256" key="5">
    <source>
        <dbReference type="SAM" id="Phobius"/>
    </source>
</evidence>
<evidence type="ECO:0000256" key="3">
    <source>
        <dbReference type="ARBA" id="ARBA00022989"/>
    </source>
</evidence>
<keyword evidence="2 5" id="KW-0812">Transmembrane</keyword>
<dbReference type="AlphaFoldDB" id="L5KQ45"/>
<dbReference type="InParanoid" id="L5KQ45"/>
<dbReference type="Proteomes" id="UP000010552">
    <property type="component" value="Unassembled WGS sequence"/>
</dbReference>
<dbReference type="STRING" id="9402.L5KQ45"/>
<dbReference type="PANTHER" id="PTHR24064">
    <property type="entry name" value="SOLUTE CARRIER FAMILY 22 MEMBER"/>
    <property type="match status" value="1"/>
</dbReference>
<dbReference type="Gene3D" id="1.20.1250.20">
    <property type="entry name" value="MFS general substrate transporter like domains"/>
    <property type="match status" value="1"/>
</dbReference>
<protein>
    <submittedName>
        <fullName evidence="6">Solute carrier family 22 member 6</fullName>
    </submittedName>
</protein>
<sequence length="296" mass="32316">MLVDDVGYVTVTDDGATVLKLREAHGRSQMENLLIDGYALNCLVGSQGTPKRTVNAKIACLDFSLQKTEVKLGVQAWSGCSSIPGHVWASFGLIFSVGQLFLAGTAFPVPHWRHLQLLVSLPFFVFISSRFFAESALWYLSSRRLDFTLKALQRVAQINGKQEEGAKLSMELLQMSLQKNLTVGLARASMLQMLRFPAVHRLFLCLMPLWQRGVSLTATVAHTGSMITPLVGLATEFSPSLPLFIYGAEPVAARTFTVFLPETLGQPLPNSGPGEKVGCTLPCPPHPQGNKQYTAP</sequence>
<feature type="transmembrane region" description="Helical" evidence="5">
    <location>
        <begin position="115"/>
        <end position="140"/>
    </location>
</feature>
<evidence type="ECO:0000313" key="7">
    <source>
        <dbReference type="Proteomes" id="UP000010552"/>
    </source>
</evidence>
<dbReference type="InterPro" id="IPR027409">
    <property type="entry name" value="GroEL-like_apical_dom_sf"/>
</dbReference>
<comment type="subcellular location">
    <subcellularLocation>
        <location evidence="1">Membrane</location>
        <topology evidence="1">Multi-pass membrane protein</topology>
    </subcellularLocation>
</comment>
<accession>L5KQ45</accession>
<gene>
    <name evidence="6" type="ORF">PAL_GLEAN10011455</name>
</gene>
<evidence type="ECO:0000256" key="4">
    <source>
        <dbReference type="ARBA" id="ARBA00023136"/>
    </source>
</evidence>
<keyword evidence="7" id="KW-1185">Reference proteome</keyword>
<keyword evidence="4 5" id="KW-0472">Membrane</keyword>
<dbReference type="SUPFAM" id="SSF52029">
    <property type="entry name" value="GroEL apical domain-like"/>
    <property type="match status" value="1"/>
</dbReference>
<evidence type="ECO:0000313" key="6">
    <source>
        <dbReference type="EMBL" id="ELK13422.1"/>
    </source>
</evidence>
<evidence type="ECO:0000256" key="1">
    <source>
        <dbReference type="ARBA" id="ARBA00004141"/>
    </source>
</evidence>